<dbReference type="Pfam" id="PF00015">
    <property type="entry name" value="MCPsignal"/>
    <property type="match status" value="1"/>
</dbReference>
<keyword evidence="7" id="KW-1185">Reference proteome</keyword>
<dbReference type="SUPFAM" id="SSF58104">
    <property type="entry name" value="Methyl-accepting chemotaxis protein (MCP) signaling domain"/>
    <property type="match status" value="1"/>
</dbReference>
<dbReference type="InterPro" id="IPR004089">
    <property type="entry name" value="MCPsignal_dom"/>
</dbReference>
<evidence type="ECO:0000313" key="6">
    <source>
        <dbReference type="EMBL" id="MEQ2558515.1"/>
    </source>
</evidence>
<dbReference type="Pfam" id="PF10114">
    <property type="entry name" value="PocR"/>
    <property type="match status" value="1"/>
</dbReference>
<keyword evidence="1" id="KW-0145">Chemotaxis</keyword>
<reference evidence="6 7" key="1">
    <citation type="submission" date="2024-03" db="EMBL/GenBank/DDBJ databases">
        <title>Human intestinal bacterial collection.</title>
        <authorList>
            <person name="Pauvert C."/>
            <person name="Hitch T.C.A."/>
            <person name="Clavel T."/>
        </authorList>
    </citation>
    <scope>NUCLEOTIDE SEQUENCE [LARGE SCALE GENOMIC DNA]</scope>
    <source>
        <strain evidence="6 7">CLA-AA-H185</strain>
    </source>
</reference>
<evidence type="ECO:0000256" key="2">
    <source>
        <dbReference type="ARBA" id="ARBA00029447"/>
    </source>
</evidence>
<keyword evidence="3" id="KW-0807">Transducer</keyword>
<dbReference type="PROSITE" id="PS50111">
    <property type="entry name" value="CHEMOTAXIS_TRANSDUC_2"/>
    <property type="match status" value="1"/>
</dbReference>
<sequence>MGMNISDFFDMDVLIQILTDWSTATGIGIIAVDEKGEYMMDPIGWKDFCMKYTRGTKEGLRRCVKCDQEGQGVYFCHAGLIDFTADIKIGDHFIGKLVGGQVLPQPPDEEHFRNLAVELGIDPDEYIEALQDITVRTEEEIRASAKLLDEVVNIVVNSQYVRKKDEDLILIFDQEIDKASDLIREINGKSCELDKIEGRQRILGLNASIEAARAGEFGKGFSVVAKEVGDLATSSGTINKSIKESLKNLTTVIDKMEESKSKSEKED</sequence>
<gene>
    <name evidence="6" type="ORF">WMO43_11650</name>
</gene>
<dbReference type="PANTHER" id="PTHR43531:SF11">
    <property type="entry name" value="METHYL-ACCEPTING CHEMOTAXIS PROTEIN 3"/>
    <property type="match status" value="1"/>
</dbReference>
<dbReference type="InterPro" id="IPR018771">
    <property type="entry name" value="PocR_dom"/>
</dbReference>
<dbReference type="PANTHER" id="PTHR43531">
    <property type="entry name" value="PROTEIN ICFG"/>
    <property type="match status" value="1"/>
</dbReference>
<dbReference type="Proteomes" id="UP001454489">
    <property type="component" value="Unassembled WGS sequence"/>
</dbReference>
<proteinExistence type="inferred from homology"/>
<accession>A0ABV1HFN0</accession>
<dbReference type="EMBL" id="JBBMEX010000013">
    <property type="protein sequence ID" value="MEQ2558515.1"/>
    <property type="molecule type" value="Genomic_DNA"/>
</dbReference>
<organism evidence="6 7">
    <name type="scientific">Maccoyibacter intestinihominis</name>
    <dbReference type="NCBI Taxonomy" id="3133499"/>
    <lineage>
        <taxon>Bacteria</taxon>
        <taxon>Bacillati</taxon>
        <taxon>Bacillota</taxon>
        <taxon>Clostridia</taxon>
        <taxon>Lachnospirales</taxon>
        <taxon>Lachnospiraceae</taxon>
        <taxon>Maccoyibacter</taxon>
    </lineage>
</organism>
<feature type="domain" description="Methyl-accepting transducer" evidence="5">
    <location>
        <begin position="193"/>
        <end position="267"/>
    </location>
</feature>
<evidence type="ECO:0000256" key="4">
    <source>
        <dbReference type="SAM" id="Coils"/>
    </source>
</evidence>
<evidence type="ECO:0000256" key="1">
    <source>
        <dbReference type="ARBA" id="ARBA00022500"/>
    </source>
</evidence>
<dbReference type="Gene3D" id="1.10.287.950">
    <property type="entry name" value="Methyl-accepting chemotaxis protein"/>
    <property type="match status" value="1"/>
</dbReference>
<evidence type="ECO:0000259" key="5">
    <source>
        <dbReference type="PROSITE" id="PS50111"/>
    </source>
</evidence>
<name>A0ABV1HFN0_9FIRM</name>
<feature type="coiled-coil region" evidence="4">
    <location>
        <begin position="239"/>
        <end position="266"/>
    </location>
</feature>
<comment type="similarity">
    <text evidence="2">Belongs to the methyl-accepting chemotaxis (MCP) protein family.</text>
</comment>
<dbReference type="RefSeq" id="WP_353531316.1">
    <property type="nucleotide sequence ID" value="NZ_JBBMEX010000013.1"/>
</dbReference>
<evidence type="ECO:0000313" key="7">
    <source>
        <dbReference type="Proteomes" id="UP001454489"/>
    </source>
</evidence>
<dbReference type="InterPro" id="IPR051310">
    <property type="entry name" value="MCP_chemotaxis"/>
</dbReference>
<comment type="caution">
    <text evidence="6">The sequence shown here is derived from an EMBL/GenBank/DDBJ whole genome shotgun (WGS) entry which is preliminary data.</text>
</comment>
<keyword evidence="4" id="KW-0175">Coiled coil</keyword>
<evidence type="ECO:0000256" key="3">
    <source>
        <dbReference type="PROSITE-ProRule" id="PRU00284"/>
    </source>
</evidence>
<protein>
    <submittedName>
        <fullName evidence="6">PocR ligand-binding domain-containing protein</fullName>
    </submittedName>
</protein>